<dbReference type="SMART" id="SM00213">
    <property type="entry name" value="UBQ"/>
    <property type="match status" value="1"/>
</dbReference>
<dbReference type="PROSITE" id="PS50053">
    <property type="entry name" value="UBIQUITIN_2"/>
    <property type="match status" value="1"/>
</dbReference>
<dbReference type="GO" id="GO:0005829">
    <property type="term" value="C:cytosol"/>
    <property type="evidence" value="ECO:0007669"/>
    <property type="project" value="TreeGrafter"/>
</dbReference>
<organism evidence="4 5">
    <name type="scientific">Dendrothele bispora (strain CBS 962.96)</name>
    <dbReference type="NCBI Taxonomy" id="1314807"/>
    <lineage>
        <taxon>Eukaryota</taxon>
        <taxon>Fungi</taxon>
        <taxon>Dikarya</taxon>
        <taxon>Basidiomycota</taxon>
        <taxon>Agaricomycotina</taxon>
        <taxon>Agaricomycetes</taxon>
        <taxon>Agaricomycetidae</taxon>
        <taxon>Agaricales</taxon>
        <taxon>Agaricales incertae sedis</taxon>
        <taxon>Dendrothele</taxon>
    </lineage>
</organism>
<dbReference type="PROSITE" id="PS50030">
    <property type="entry name" value="UBA"/>
    <property type="match status" value="2"/>
</dbReference>
<dbReference type="SMART" id="SM00165">
    <property type="entry name" value="UBA"/>
    <property type="match status" value="3"/>
</dbReference>
<dbReference type="OrthoDB" id="3118741at2759"/>
<dbReference type="GO" id="GO:0043161">
    <property type="term" value="P:proteasome-mediated ubiquitin-dependent protein catabolic process"/>
    <property type="evidence" value="ECO:0007669"/>
    <property type="project" value="TreeGrafter"/>
</dbReference>
<dbReference type="Pfam" id="PF00240">
    <property type="entry name" value="ubiquitin"/>
    <property type="match status" value="1"/>
</dbReference>
<dbReference type="Gene3D" id="3.10.20.90">
    <property type="entry name" value="Phosphatidylinositol 3-kinase Catalytic Subunit, Chain A, domain 1"/>
    <property type="match status" value="1"/>
</dbReference>
<dbReference type="PANTHER" id="PTHR10621">
    <property type="entry name" value="UV EXCISION REPAIR PROTEIN RAD23"/>
    <property type="match status" value="1"/>
</dbReference>
<evidence type="ECO:0008006" key="6">
    <source>
        <dbReference type="Google" id="ProtNLM"/>
    </source>
</evidence>
<name>A0A4S8LJI7_DENBC</name>
<reference evidence="4 5" key="1">
    <citation type="journal article" date="2019" name="Nat. Ecol. Evol.">
        <title>Megaphylogeny resolves global patterns of mushroom evolution.</title>
        <authorList>
            <person name="Varga T."/>
            <person name="Krizsan K."/>
            <person name="Foldi C."/>
            <person name="Dima B."/>
            <person name="Sanchez-Garcia M."/>
            <person name="Sanchez-Ramirez S."/>
            <person name="Szollosi G.J."/>
            <person name="Szarkandi J.G."/>
            <person name="Papp V."/>
            <person name="Albert L."/>
            <person name="Andreopoulos W."/>
            <person name="Angelini C."/>
            <person name="Antonin V."/>
            <person name="Barry K.W."/>
            <person name="Bougher N.L."/>
            <person name="Buchanan P."/>
            <person name="Buyck B."/>
            <person name="Bense V."/>
            <person name="Catcheside P."/>
            <person name="Chovatia M."/>
            <person name="Cooper J."/>
            <person name="Damon W."/>
            <person name="Desjardin D."/>
            <person name="Finy P."/>
            <person name="Geml J."/>
            <person name="Haridas S."/>
            <person name="Hughes K."/>
            <person name="Justo A."/>
            <person name="Karasinski D."/>
            <person name="Kautmanova I."/>
            <person name="Kiss B."/>
            <person name="Kocsube S."/>
            <person name="Kotiranta H."/>
            <person name="LaButti K.M."/>
            <person name="Lechner B.E."/>
            <person name="Liimatainen K."/>
            <person name="Lipzen A."/>
            <person name="Lukacs Z."/>
            <person name="Mihaltcheva S."/>
            <person name="Morgado L.N."/>
            <person name="Niskanen T."/>
            <person name="Noordeloos M.E."/>
            <person name="Ohm R.A."/>
            <person name="Ortiz-Santana B."/>
            <person name="Ovrebo C."/>
            <person name="Racz N."/>
            <person name="Riley R."/>
            <person name="Savchenko A."/>
            <person name="Shiryaev A."/>
            <person name="Soop K."/>
            <person name="Spirin V."/>
            <person name="Szebenyi C."/>
            <person name="Tomsovsky M."/>
            <person name="Tulloss R.E."/>
            <person name="Uehling J."/>
            <person name="Grigoriev I.V."/>
            <person name="Vagvolgyi C."/>
            <person name="Papp T."/>
            <person name="Martin F.M."/>
            <person name="Miettinen O."/>
            <person name="Hibbett D.S."/>
            <person name="Nagy L.G."/>
        </authorList>
    </citation>
    <scope>NUCLEOTIDE SEQUENCE [LARGE SCALE GENOMIC DNA]</scope>
    <source>
        <strain evidence="4 5">CBS 962.96</strain>
    </source>
</reference>
<feature type="region of interest" description="Disordered" evidence="1">
    <location>
        <begin position="236"/>
        <end position="255"/>
    </location>
</feature>
<dbReference type="SUPFAM" id="SSF54236">
    <property type="entry name" value="Ubiquitin-like"/>
    <property type="match status" value="1"/>
</dbReference>
<dbReference type="GO" id="GO:0005654">
    <property type="term" value="C:nucleoplasm"/>
    <property type="evidence" value="ECO:0007669"/>
    <property type="project" value="TreeGrafter"/>
</dbReference>
<dbReference type="InterPro" id="IPR015940">
    <property type="entry name" value="UBA"/>
</dbReference>
<proteinExistence type="predicted"/>
<dbReference type="GO" id="GO:0031593">
    <property type="term" value="F:polyubiquitin modification-dependent protein binding"/>
    <property type="evidence" value="ECO:0007669"/>
    <property type="project" value="TreeGrafter"/>
</dbReference>
<keyword evidence="5" id="KW-1185">Reference proteome</keyword>
<dbReference type="GO" id="GO:0070628">
    <property type="term" value="F:proteasome binding"/>
    <property type="evidence" value="ECO:0007669"/>
    <property type="project" value="TreeGrafter"/>
</dbReference>
<feature type="domain" description="UBA" evidence="2">
    <location>
        <begin position="190"/>
        <end position="231"/>
    </location>
</feature>
<dbReference type="InterPro" id="IPR000626">
    <property type="entry name" value="Ubiquitin-like_dom"/>
</dbReference>
<dbReference type="SUPFAM" id="SSF46934">
    <property type="entry name" value="UBA-like"/>
    <property type="match status" value="2"/>
</dbReference>
<evidence type="ECO:0000259" key="3">
    <source>
        <dbReference type="PROSITE" id="PS50053"/>
    </source>
</evidence>
<dbReference type="PANTHER" id="PTHR10621:SF0">
    <property type="entry name" value="UV EXCISION REPAIR PROTEIN RAD23"/>
    <property type="match status" value="1"/>
</dbReference>
<dbReference type="PRINTS" id="PR01839">
    <property type="entry name" value="RAD23PROTEIN"/>
</dbReference>
<sequence>MKVTVKTLQADSYQASFAFVTPRHFLTVSQVQDAEPMDTIRVIKSKIEESQGFSAHLQKIIFSGLLLKDDDRTLESYGFSEDKFLILMINQKNQKNKTPISGIPPTSNSVLGHVDGFNALSPSSVTASVNNSRVSPATAGPSNHPGALVLNFIQSTTPSSALLHRPQATHKAQMVGVDSEGNNKLLATLEGSEIDDFEELKAMGFPQQATVEAYLLCDKNKEHAAIYLLENSSDAHFSGPESTKNDTPTIPWSQPTRMTRICGVDSEGNEKVIATLEGSQIDELEQLEALDLGFPCTIALAVYLACNKNTEIAASILVEYGDAMMEEEEEEEESMDFDSSSMPVSGSSTISKTPMTLPSQIPMYTGDTQTVPVLALPETSIPSVLSPALLTKSLVKWPECPLSPESDLSSLDANRSERFKTSEDSSPVLSCVLPTPSTSFLTEVSSMSSVDIPSKVTMIDDSEVEQNLSSEEKAIINRLETMGFPREAVIEAICVCDGDEERSVEYLYDNGYEL</sequence>
<dbReference type="Pfam" id="PF00627">
    <property type="entry name" value="UBA"/>
    <property type="match status" value="2"/>
</dbReference>
<protein>
    <recommendedName>
        <fullName evidence="6">UV excision repair protein RAD23</fullName>
    </recommendedName>
</protein>
<dbReference type="InterPro" id="IPR029071">
    <property type="entry name" value="Ubiquitin-like_domsf"/>
</dbReference>
<dbReference type="EMBL" id="ML179375">
    <property type="protein sequence ID" value="THU89254.1"/>
    <property type="molecule type" value="Genomic_DNA"/>
</dbReference>
<evidence type="ECO:0000313" key="5">
    <source>
        <dbReference type="Proteomes" id="UP000297245"/>
    </source>
</evidence>
<feature type="domain" description="UBA" evidence="2">
    <location>
        <begin position="469"/>
        <end position="510"/>
    </location>
</feature>
<dbReference type="GO" id="GO:0043130">
    <property type="term" value="F:ubiquitin binding"/>
    <property type="evidence" value="ECO:0007669"/>
    <property type="project" value="TreeGrafter"/>
</dbReference>
<dbReference type="AlphaFoldDB" id="A0A4S8LJI7"/>
<dbReference type="InterPro" id="IPR009060">
    <property type="entry name" value="UBA-like_sf"/>
</dbReference>
<dbReference type="InterPro" id="IPR004806">
    <property type="entry name" value="Rad23"/>
</dbReference>
<feature type="domain" description="Ubiquitin-like" evidence="3">
    <location>
        <begin position="1"/>
        <end position="94"/>
    </location>
</feature>
<evidence type="ECO:0000259" key="2">
    <source>
        <dbReference type="PROSITE" id="PS50030"/>
    </source>
</evidence>
<accession>A0A4S8LJI7</accession>
<dbReference type="GO" id="GO:0006289">
    <property type="term" value="P:nucleotide-excision repair"/>
    <property type="evidence" value="ECO:0007669"/>
    <property type="project" value="InterPro"/>
</dbReference>
<dbReference type="Proteomes" id="UP000297245">
    <property type="component" value="Unassembled WGS sequence"/>
</dbReference>
<dbReference type="Gene3D" id="1.10.8.10">
    <property type="entry name" value="DNA helicase RuvA subunit, C-terminal domain"/>
    <property type="match status" value="3"/>
</dbReference>
<dbReference type="CDD" id="cd01805">
    <property type="entry name" value="Ubl_Rad23"/>
    <property type="match status" value="1"/>
</dbReference>
<gene>
    <name evidence="4" type="ORF">K435DRAFT_969186</name>
</gene>
<evidence type="ECO:0000256" key="1">
    <source>
        <dbReference type="SAM" id="MobiDB-lite"/>
    </source>
</evidence>
<evidence type="ECO:0000313" key="4">
    <source>
        <dbReference type="EMBL" id="THU89254.1"/>
    </source>
</evidence>